<evidence type="ECO:0000313" key="1">
    <source>
        <dbReference type="EMBL" id="MEL1242843.1"/>
    </source>
</evidence>
<dbReference type="EMBL" id="JBBYHR010000001">
    <property type="protein sequence ID" value="MEL1242843.1"/>
    <property type="molecule type" value="Genomic_DNA"/>
</dbReference>
<gene>
    <name evidence="1" type="ORF">AAEO56_01105</name>
</gene>
<dbReference type="Proteomes" id="UP001464555">
    <property type="component" value="Unassembled WGS sequence"/>
</dbReference>
<proteinExistence type="predicted"/>
<keyword evidence="2" id="KW-1185">Reference proteome</keyword>
<evidence type="ECO:0008006" key="3">
    <source>
        <dbReference type="Google" id="ProtNLM"/>
    </source>
</evidence>
<accession>A0ABU9HSZ2</accession>
<organism evidence="1 2">
    <name type="scientific">Flavobacterium arundinis</name>
    <dbReference type="NCBI Taxonomy" id="3139143"/>
    <lineage>
        <taxon>Bacteria</taxon>
        <taxon>Pseudomonadati</taxon>
        <taxon>Bacteroidota</taxon>
        <taxon>Flavobacteriia</taxon>
        <taxon>Flavobacteriales</taxon>
        <taxon>Flavobacteriaceae</taxon>
        <taxon>Flavobacterium</taxon>
    </lineage>
</organism>
<name>A0ABU9HSZ2_9FLAO</name>
<reference evidence="1 2" key="1">
    <citation type="submission" date="2024-04" db="EMBL/GenBank/DDBJ databases">
        <title>Flavobacterium sp. DGU11 16S ribosomal RNA gene Genome sequencing and assembly.</title>
        <authorList>
            <person name="Park S."/>
        </authorList>
    </citation>
    <scope>NUCLEOTIDE SEQUENCE [LARGE SCALE GENOMIC DNA]</scope>
    <source>
        <strain evidence="1 2">DGU11</strain>
    </source>
</reference>
<evidence type="ECO:0000313" key="2">
    <source>
        <dbReference type="Proteomes" id="UP001464555"/>
    </source>
</evidence>
<sequence>MEENCIFFDTHGELTHGDILSILTLCEDHFPGPTHAYITQFKKVLEIPVTSYLDKSVLKKFNRNKYGIEYSAGYENPGIRITKTDGRGLISIPLKKGDEYHMTKNIALQLVNRLELKSLGVSPVNFVLFKRKYKENRRTTDFPGLYWLQYYDAEEFKKQGGNAILDNPYINAQLIKDGIFIEVGHSPYDFQTPEGEVLMINANAAMPPIVRN</sequence>
<comment type="caution">
    <text evidence="1">The sequence shown here is derived from an EMBL/GenBank/DDBJ whole genome shotgun (WGS) entry which is preliminary data.</text>
</comment>
<dbReference type="RefSeq" id="WP_341695168.1">
    <property type="nucleotide sequence ID" value="NZ_JBBYHR010000001.1"/>
</dbReference>
<protein>
    <recommendedName>
        <fullName evidence="3">Immunity protein 52 domain-containing protein</fullName>
    </recommendedName>
</protein>